<feature type="transmembrane region" description="Helical" evidence="2">
    <location>
        <begin position="46"/>
        <end position="64"/>
    </location>
</feature>
<evidence type="ECO:0000313" key="3">
    <source>
        <dbReference type="EMBL" id="GAA2571355.1"/>
    </source>
</evidence>
<feature type="region of interest" description="Disordered" evidence="1">
    <location>
        <begin position="1"/>
        <end position="26"/>
    </location>
</feature>
<keyword evidence="2" id="KW-0472">Membrane</keyword>
<proteinExistence type="predicted"/>
<keyword evidence="2" id="KW-1133">Transmembrane helix</keyword>
<protein>
    <submittedName>
        <fullName evidence="3">Uncharacterized protein</fullName>
    </submittedName>
</protein>
<feature type="compositionally biased region" description="Polar residues" evidence="1">
    <location>
        <begin position="1"/>
        <end position="10"/>
    </location>
</feature>
<keyword evidence="4" id="KW-1185">Reference proteome</keyword>
<sequence>MRVSIRSEQAPQLPADHVDRPVDEPTNPRLSVSGWARWAWRQLTSMRTALVLLLLLAVAAIPGSPKPTAPSFRRCPGSG</sequence>
<dbReference type="EMBL" id="BAAARI010000003">
    <property type="protein sequence ID" value="GAA2571355.1"/>
    <property type="molecule type" value="Genomic_DNA"/>
</dbReference>
<evidence type="ECO:0000256" key="1">
    <source>
        <dbReference type="SAM" id="MobiDB-lite"/>
    </source>
</evidence>
<organism evidence="3 4">
    <name type="scientific">Microbacterium binotii</name>
    <dbReference type="NCBI Taxonomy" id="462710"/>
    <lineage>
        <taxon>Bacteria</taxon>
        <taxon>Bacillati</taxon>
        <taxon>Actinomycetota</taxon>
        <taxon>Actinomycetes</taxon>
        <taxon>Micrococcales</taxon>
        <taxon>Microbacteriaceae</taxon>
        <taxon>Microbacterium</taxon>
    </lineage>
</organism>
<evidence type="ECO:0000313" key="4">
    <source>
        <dbReference type="Proteomes" id="UP001500274"/>
    </source>
</evidence>
<accession>A0ABN3PBU7</accession>
<evidence type="ECO:0000256" key="2">
    <source>
        <dbReference type="SAM" id="Phobius"/>
    </source>
</evidence>
<reference evidence="3 4" key="1">
    <citation type="journal article" date="2019" name="Int. J. Syst. Evol. Microbiol.">
        <title>The Global Catalogue of Microorganisms (GCM) 10K type strain sequencing project: providing services to taxonomists for standard genome sequencing and annotation.</title>
        <authorList>
            <consortium name="The Broad Institute Genomics Platform"/>
            <consortium name="The Broad Institute Genome Sequencing Center for Infectious Disease"/>
            <person name="Wu L."/>
            <person name="Ma J."/>
        </authorList>
    </citation>
    <scope>NUCLEOTIDE SEQUENCE [LARGE SCALE GENOMIC DNA]</scope>
    <source>
        <strain evidence="3 4">JCM 16365</strain>
    </source>
</reference>
<name>A0ABN3PBU7_9MICO</name>
<keyword evidence="2" id="KW-0812">Transmembrane</keyword>
<dbReference type="Proteomes" id="UP001500274">
    <property type="component" value="Unassembled WGS sequence"/>
</dbReference>
<gene>
    <name evidence="3" type="ORF">GCM10009862_07730</name>
</gene>
<comment type="caution">
    <text evidence="3">The sequence shown here is derived from an EMBL/GenBank/DDBJ whole genome shotgun (WGS) entry which is preliminary data.</text>
</comment>